<dbReference type="EMBL" id="JAPWTJ010000858">
    <property type="protein sequence ID" value="KAJ8975211.1"/>
    <property type="molecule type" value="Genomic_DNA"/>
</dbReference>
<accession>A0ABQ9JAK1</accession>
<dbReference type="SUPFAM" id="SSF56112">
    <property type="entry name" value="Protein kinase-like (PK-like)"/>
    <property type="match status" value="1"/>
</dbReference>
<proteinExistence type="predicted"/>
<keyword evidence="2" id="KW-1185">Reference proteome</keyword>
<dbReference type="Gene3D" id="3.30.200.20">
    <property type="entry name" value="Phosphorylase Kinase, domain 1"/>
    <property type="match status" value="1"/>
</dbReference>
<gene>
    <name evidence="1" type="ORF">NQ317_000209</name>
</gene>
<evidence type="ECO:0000313" key="2">
    <source>
        <dbReference type="Proteomes" id="UP001162164"/>
    </source>
</evidence>
<name>A0ABQ9JAK1_9CUCU</name>
<evidence type="ECO:0000313" key="1">
    <source>
        <dbReference type="EMBL" id="KAJ8975211.1"/>
    </source>
</evidence>
<dbReference type="Proteomes" id="UP001162164">
    <property type="component" value="Unassembled WGS sequence"/>
</dbReference>
<comment type="caution">
    <text evidence="1">The sequence shown here is derived from an EMBL/GenBank/DDBJ whole genome shotgun (WGS) entry which is preliminary data.</text>
</comment>
<organism evidence="1 2">
    <name type="scientific">Molorchus minor</name>
    <dbReference type="NCBI Taxonomy" id="1323400"/>
    <lineage>
        <taxon>Eukaryota</taxon>
        <taxon>Metazoa</taxon>
        <taxon>Ecdysozoa</taxon>
        <taxon>Arthropoda</taxon>
        <taxon>Hexapoda</taxon>
        <taxon>Insecta</taxon>
        <taxon>Pterygota</taxon>
        <taxon>Neoptera</taxon>
        <taxon>Endopterygota</taxon>
        <taxon>Coleoptera</taxon>
        <taxon>Polyphaga</taxon>
        <taxon>Cucujiformia</taxon>
        <taxon>Chrysomeloidea</taxon>
        <taxon>Cerambycidae</taxon>
        <taxon>Lamiinae</taxon>
        <taxon>Monochamini</taxon>
        <taxon>Molorchus</taxon>
    </lineage>
</organism>
<sequence length="128" mass="15009">MLQHYTECSKQLYIESNKRYTTVVMETKYKHYQSKVIKIKTMNNYKLLGRAGEGAHGFVFKGMDLRTNTCVALKKNYFQSKLGCSKKYHERDLCFASSKVKSLNVVNLVWKKTLVPRLKLEKSLRNDF</sequence>
<reference evidence="1" key="1">
    <citation type="journal article" date="2023" name="Insect Mol. Biol.">
        <title>Genome sequencing provides insights into the evolution of gene families encoding plant cell wall-degrading enzymes in longhorned beetles.</title>
        <authorList>
            <person name="Shin N.R."/>
            <person name="Okamura Y."/>
            <person name="Kirsch R."/>
            <person name="Pauchet Y."/>
        </authorList>
    </citation>
    <scope>NUCLEOTIDE SEQUENCE</scope>
    <source>
        <strain evidence="1">MMC_N1</strain>
    </source>
</reference>
<dbReference type="InterPro" id="IPR011009">
    <property type="entry name" value="Kinase-like_dom_sf"/>
</dbReference>
<protein>
    <submittedName>
        <fullName evidence="1">Uncharacterized protein</fullName>
    </submittedName>
</protein>